<dbReference type="PANTHER" id="PTHR11850">
    <property type="entry name" value="HOMEOBOX PROTEIN TRANSCRIPTION FACTORS"/>
    <property type="match status" value="1"/>
</dbReference>
<keyword evidence="6" id="KW-0804">Transcription</keyword>
<keyword evidence="4 8" id="KW-0238">DNA-binding</keyword>
<dbReference type="PROSITE" id="PS50071">
    <property type="entry name" value="HOMEOBOX_2"/>
    <property type="match status" value="1"/>
</dbReference>
<reference evidence="11 12" key="1">
    <citation type="journal article" date="2014" name="PLoS ONE">
        <title>Global Analysis of Gene Expression Profiles in Physic Nut (Jatropha curcas L.) Seedlings Exposed to Salt Stress.</title>
        <authorList>
            <person name="Zhang L."/>
            <person name="Zhang C."/>
            <person name="Wu P."/>
            <person name="Chen Y."/>
            <person name="Li M."/>
            <person name="Jiang H."/>
            <person name="Wu G."/>
        </authorList>
    </citation>
    <scope>NUCLEOTIDE SEQUENCE [LARGE SCALE GENOMIC DNA]</scope>
    <source>
        <strain evidence="12">cv. GZQX0401</strain>
        <tissue evidence="11">Young leaves</tissue>
    </source>
</reference>
<keyword evidence="5 8" id="KW-0371">Homeobox</keyword>
<dbReference type="SMART" id="SM00574">
    <property type="entry name" value="POX"/>
    <property type="match status" value="1"/>
</dbReference>
<dbReference type="Pfam" id="PF05920">
    <property type="entry name" value="Homeobox_KN"/>
    <property type="match status" value="1"/>
</dbReference>
<keyword evidence="12" id="KW-1185">Reference proteome</keyword>
<evidence type="ECO:0000313" key="12">
    <source>
        <dbReference type="Proteomes" id="UP000027138"/>
    </source>
</evidence>
<dbReference type="InterPro" id="IPR008422">
    <property type="entry name" value="KN_HD"/>
</dbReference>
<keyword evidence="3" id="KW-0805">Transcription regulation</keyword>
<evidence type="ECO:0000256" key="9">
    <source>
        <dbReference type="SAM" id="MobiDB-lite"/>
    </source>
</evidence>
<organism evidence="11 12">
    <name type="scientific">Jatropha curcas</name>
    <name type="common">Barbados nut</name>
    <dbReference type="NCBI Taxonomy" id="180498"/>
    <lineage>
        <taxon>Eukaryota</taxon>
        <taxon>Viridiplantae</taxon>
        <taxon>Streptophyta</taxon>
        <taxon>Embryophyta</taxon>
        <taxon>Tracheophyta</taxon>
        <taxon>Spermatophyta</taxon>
        <taxon>Magnoliopsida</taxon>
        <taxon>eudicotyledons</taxon>
        <taxon>Gunneridae</taxon>
        <taxon>Pentapetalae</taxon>
        <taxon>rosids</taxon>
        <taxon>fabids</taxon>
        <taxon>Malpighiales</taxon>
        <taxon>Euphorbiaceae</taxon>
        <taxon>Crotonoideae</taxon>
        <taxon>Jatropheae</taxon>
        <taxon>Jatropha</taxon>
    </lineage>
</organism>
<dbReference type="AlphaFoldDB" id="A0A067LCA5"/>
<evidence type="ECO:0000256" key="5">
    <source>
        <dbReference type="ARBA" id="ARBA00023155"/>
    </source>
</evidence>
<dbReference type="Pfam" id="PF07526">
    <property type="entry name" value="POX"/>
    <property type="match status" value="1"/>
</dbReference>
<sequence>MNPSFQNPKDLSLSLSFQLESQRYNDNSSNVVSIFGDCLKQNSNNNGGIRSSVPLGPFTGYASILKSSRFLKPAQQILDDLCGSVNYEVFDFSWDFLRQSEVMRESVAFSDRAEHGWKNSKLTFMLDEVYRRYKLYCQQMESVVASFETVAGLGNAAPFVCYAIKLMSKHFSFLKNVLLDQIHFTGKISDDGNINNTTNEKFPRFCAVDEHGLQNQNPSLNLSFLQHPVWRSQRGLPDHAVAVLKTWLFEHFLHPYPNDSEKQILAQQTGLSRTQVSNWFINARVRLWKPMVEEVYKLSSQQAQVPLEAVNTNVTEPSDFSFQKLPQTTYDHSPSKRSRNELADVSVQSQYQASNGIGVSLALGLHDSNGIDLSSPFPVNMEMVRMMDSTTANFEAQNQHFPFGKD</sequence>
<dbReference type="SMART" id="SM00389">
    <property type="entry name" value="HOX"/>
    <property type="match status" value="1"/>
</dbReference>
<proteinExistence type="inferred from homology"/>
<accession>A0A067LCA5</accession>
<feature type="DNA-binding region" description="Homeobox" evidence="8">
    <location>
        <begin position="229"/>
        <end position="291"/>
    </location>
</feature>
<comment type="similarity">
    <text evidence="2">Belongs to the TALE/BELL homeobox family.</text>
</comment>
<dbReference type="Gene3D" id="1.10.10.60">
    <property type="entry name" value="Homeodomain-like"/>
    <property type="match status" value="1"/>
</dbReference>
<dbReference type="GO" id="GO:0005634">
    <property type="term" value="C:nucleus"/>
    <property type="evidence" value="ECO:0007669"/>
    <property type="project" value="UniProtKB-SubCell"/>
</dbReference>
<dbReference type="InterPro" id="IPR006563">
    <property type="entry name" value="POX_dom"/>
</dbReference>
<feature type="region of interest" description="Disordered" evidence="9">
    <location>
        <begin position="324"/>
        <end position="344"/>
    </location>
</feature>
<dbReference type="InterPro" id="IPR050224">
    <property type="entry name" value="TALE_homeobox"/>
</dbReference>
<keyword evidence="7 8" id="KW-0539">Nucleus</keyword>
<dbReference type="InterPro" id="IPR009057">
    <property type="entry name" value="Homeodomain-like_sf"/>
</dbReference>
<dbReference type="EMBL" id="KK914240">
    <property type="protein sequence ID" value="KDP44863.1"/>
    <property type="molecule type" value="Genomic_DNA"/>
</dbReference>
<protein>
    <recommendedName>
        <fullName evidence="10">Homeobox domain-containing protein</fullName>
    </recommendedName>
</protein>
<evidence type="ECO:0000256" key="7">
    <source>
        <dbReference type="ARBA" id="ARBA00023242"/>
    </source>
</evidence>
<name>A0A067LCA5_JATCU</name>
<dbReference type="InterPro" id="IPR001356">
    <property type="entry name" value="HD"/>
</dbReference>
<evidence type="ECO:0000256" key="4">
    <source>
        <dbReference type="ARBA" id="ARBA00023125"/>
    </source>
</evidence>
<evidence type="ECO:0000256" key="1">
    <source>
        <dbReference type="ARBA" id="ARBA00004123"/>
    </source>
</evidence>
<evidence type="ECO:0000256" key="3">
    <source>
        <dbReference type="ARBA" id="ARBA00023015"/>
    </source>
</evidence>
<dbReference type="Proteomes" id="UP000027138">
    <property type="component" value="Unassembled WGS sequence"/>
</dbReference>
<evidence type="ECO:0000256" key="8">
    <source>
        <dbReference type="PROSITE-ProRule" id="PRU00108"/>
    </source>
</evidence>
<evidence type="ECO:0000313" key="11">
    <source>
        <dbReference type="EMBL" id="KDP44863.1"/>
    </source>
</evidence>
<dbReference type="GO" id="GO:0006355">
    <property type="term" value="P:regulation of DNA-templated transcription"/>
    <property type="evidence" value="ECO:0007669"/>
    <property type="project" value="InterPro"/>
</dbReference>
<gene>
    <name evidence="11" type="ORF">JCGZ_01363</name>
</gene>
<dbReference type="KEGG" id="jcu:105647008"/>
<evidence type="ECO:0000256" key="6">
    <source>
        <dbReference type="ARBA" id="ARBA00023163"/>
    </source>
</evidence>
<feature type="domain" description="Homeobox" evidence="10">
    <location>
        <begin position="227"/>
        <end position="290"/>
    </location>
</feature>
<dbReference type="GO" id="GO:0003677">
    <property type="term" value="F:DNA binding"/>
    <property type="evidence" value="ECO:0007669"/>
    <property type="project" value="UniProtKB-UniRule"/>
</dbReference>
<evidence type="ECO:0000256" key="2">
    <source>
        <dbReference type="ARBA" id="ARBA00006454"/>
    </source>
</evidence>
<evidence type="ECO:0000259" key="10">
    <source>
        <dbReference type="PROSITE" id="PS50071"/>
    </source>
</evidence>
<dbReference type="CDD" id="cd00086">
    <property type="entry name" value="homeodomain"/>
    <property type="match status" value="1"/>
</dbReference>
<dbReference type="OrthoDB" id="10056939at2759"/>
<comment type="subcellular location">
    <subcellularLocation>
        <location evidence="1 8">Nucleus</location>
    </subcellularLocation>
</comment>
<dbReference type="SUPFAM" id="SSF46689">
    <property type="entry name" value="Homeodomain-like"/>
    <property type="match status" value="1"/>
</dbReference>